<evidence type="ECO:0000313" key="1">
    <source>
        <dbReference type="EMBL" id="KMQ61665.1"/>
    </source>
</evidence>
<proteinExistence type="predicted"/>
<dbReference type="NCBIfam" id="TIGR04256">
    <property type="entry name" value="GxxExxY"/>
    <property type="match status" value="1"/>
</dbReference>
<reference evidence="1 2" key="1">
    <citation type="journal article" date="2013" name="Int. J. Syst. Evol. Microbiol.">
        <title>Chryseobacterium angstadtii sp. nov., isolated from a newt tank.</title>
        <authorList>
            <person name="Kirk K.E."/>
            <person name="Hoffman J.A."/>
            <person name="Smith K.A."/>
            <person name="Strahan B.L."/>
            <person name="Failor K.C."/>
            <person name="Krebs J.E."/>
            <person name="Gale A.N."/>
            <person name="Do T.D."/>
            <person name="Sontag T.C."/>
            <person name="Batties A.M."/>
            <person name="Mistiszyn K."/>
            <person name="Newman J.D."/>
        </authorList>
    </citation>
    <scope>NUCLEOTIDE SEQUENCE [LARGE SCALE GENOMIC DNA]</scope>
    <source>
        <strain evidence="1 2">KM</strain>
    </source>
</reference>
<organism evidence="1 2">
    <name type="scientific">Chryseobacterium angstadtii</name>
    <dbReference type="NCBI Taxonomy" id="558151"/>
    <lineage>
        <taxon>Bacteria</taxon>
        <taxon>Pseudomonadati</taxon>
        <taxon>Bacteroidota</taxon>
        <taxon>Flavobacteriia</taxon>
        <taxon>Flavobacteriales</taxon>
        <taxon>Weeksellaceae</taxon>
        <taxon>Chryseobacterium group</taxon>
        <taxon>Chryseobacterium</taxon>
    </lineage>
</organism>
<name>A0A0J7KX81_9FLAO</name>
<dbReference type="Gene3D" id="3.90.320.10">
    <property type="match status" value="1"/>
</dbReference>
<dbReference type="InterPro" id="IPR011604">
    <property type="entry name" value="PDDEXK-like_dom_sf"/>
</dbReference>
<keyword evidence="2" id="KW-1185">Reference proteome</keyword>
<protein>
    <submittedName>
        <fullName evidence="1">GxxExxY protein</fullName>
    </submittedName>
</protein>
<dbReference type="RefSeq" id="WP_048507835.1">
    <property type="nucleotide sequence ID" value="NZ_LFND01000005.1"/>
</dbReference>
<comment type="caution">
    <text evidence="1">The sequence shown here is derived from an EMBL/GenBank/DDBJ whole genome shotgun (WGS) entry which is preliminary data.</text>
</comment>
<dbReference type="PATRIC" id="fig|558151.6.peg.3409"/>
<dbReference type="InterPro" id="IPR026350">
    <property type="entry name" value="GxxExxY"/>
</dbReference>
<sequence>MTENELSKIVFDAGLKIHRKLGSGLFEHVYEECLFYELSKTDLLVEKQKLFPIIYEDLKIENAFRIDIIIENKLILELKAVEYINPIHKAQLLTYLKMTNCKLGMLLNFQSDVFKNGVTRIVNYL</sequence>
<dbReference type="STRING" id="558151.ACM46_16110"/>
<evidence type="ECO:0000313" key="2">
    <source>
        <dbReference type="Proteomes" id="UP000036261"/>
    </source>
</evidence>
<dbReference type="Proteomes" id="UP000036261">
    <property type="component" value="Unassembled WGS sequence"/>
</dbReference>
<dbReference type="EMBL" id="LFND01000005">
    <property type="protein sequence ID" value="KMQ61665.1"/>
    <property type="molecule type" value="Genomic_DNA"/>
</dbReference>
<dbReference type="OrthoDB" id="1119698at2"/>
<dbReference type="Pfam" id="PF13366">
    <property type="entry name" value="PDDEXK_3"/>
    <property type="match status" value="1"/>
</dbReference>
<accession>A0A0J7KX81</accession>
<dbReference type="AlphaFoldDB" id="A0A0J7KX81"/>
<gene>
    <name evidence="1" type="ORF">ACM46_16110</name>
</gene>